<dbReference type="AlphaFoldDB" id="A0AA35ZVH7"/>
<dbReference type="Proteomes" id="UP001177003">
    <property type="component" value="Chromosome 8"/>
</dbReference>
<gene>
    <name evidence="2" type="ORF">LSALG_LOCUS38342</name>
</gene>
<evidence type="ECO:0000256" key="1">
    <source>
        <dbReference type="SAM" id="MobiDB-lite"/>
    </source>
</evidence>
<proteinExistence type="predicted"/>
<organism evidence="2 3">
    <name type="scientific">Lactuca saligna</name>
    <name type="common">Willowleaf lettuce</name>
    <dbReference type="NCBI Taxonomy" id="75948"/>
    <lineage>
        <taxon>Eukaryota</taxon>
        <taxon>Viridiplantae</taxon>
        <taxon>Streptophyta</taxon>
        <taxon>Embryophyta</taxon>
        <taxon>Tracheophyta</taxon>
        <taxon>Spermatophyta</taxon>
        <taxon>Magnoliopsida</taxon>
        <taxon>eudicotyledons</taxon>
        <taxon>Gunneridae</taxon>
        <taxon>Pentapetalae</taxon>
        <taxon>asterids</taxon>
        <taxon>campanulids</taxon>
        <taxon>Asterales</taxon>
        <taxon>Asteraceae</taxon>
        <taxon>Cichorioideae</taxon>
        <taxon>Cichorieae</taxon>
        <taxon>Lactucinae</taxon>
        <taxon>Lactuca</taxon>
    </lineage>
</organism>
<keyword evidence="3" id="KW-1185">Reference proteome</keyword>
<accession>A0AA35ZVH7</accession>
<dbReference type="EMBL" id="OX465084">
    <property type="protein sequence ID" value="CAI9299648.1"/>
    <property type="molecule type" value="Genomic_DNA"/>
</dbReference>
<feature type="compositionally biased region" description="Pro residues" evidence="1">
    <location>
        <begin position="90"/>
        <end position="122"/>
    </location>
</feature>
<reference evidence="2" key="1">
    <citation type="submission" date="2023-04" db="EMBL/GenBank/DDBJ databases">
        <authorList>
            <person name="Vijverberg K."/>
            <person name="Xiong W."/>
            <person name="Schranz E."/>
        </authorList>
    </citation>
    <scope>NUCLEOTIDE SEQUENCE</scope>
</reference>
<name>A0AA35ZVH7_LACSI</name>
<feature type="region of interest" description="Disordered" evidence="1">
    <location>
        <begin position="75"/>
        <end position="129"/>
    </location>
</feature>
<evidence type="ECO:0000313" key="3">
    <source>
        <dbReference type="Proteomes" id="UP001177003"/>
    </source>
</evidence>
<evidence type="ECO:0000313" key="2">
    <source>
        <dbReference type="EMBL" id="CAI9299648.1"/>
    </source>
</evidence>
<sequence length="208" mass="23381">MKAMLKDMGLSFQFLPFPQRLLMPLHLKDYEEEETDKDEEELATDRLLNLWIRFSKVERDVTIMKRLMALGEDYDMVTDDTPPNSSGDNPYPPPPPSTNLPSPPPPQSHPLLKTPPSPPYSPPQYDAAKKGENNQGIVIADILEIDATTDDHPIQDIGDQLETNDYEGFHDLGFMPQAVVPLNVVYLGSYFEREITQEGAHDVEASSS</sequence>
<protein>
    <submittedName>
        <fullName evidence="2">Uncharacterized protein</fullName>
    </submittedName>
</protein>